<accession>A0AAD5K0Z5</accession>
<dbReference type="EMBL" id="JAIXMP010000012">
    <property type="protein sequence ID" value="KAI9264170.1"/>
    <property type="molecule type" value="Genomic_DNA"/>
</dbReference>
<feature type="transmembrane region" description="Helical" evidence="1">
    <location>
        <begin position="12"/>
        <end position="30"/>
    </location>
</feature>
<evidence type="ECO:0000313" key="2">
    <source>
        <dbReference type="EMBL" id="KAI9264170.1"/>
    </source>
</evidence>
<feature type="transmembrane region" description="Helical" evidence="1">
    <location>
        <begin position="42"/>
        <end position="61"/>
    </location>
</feature>
<organism evidence="2 3">
    <name type="scientific">Phascolomyces articulosus</name>
    <dbReference type="NCBI Taxonomy" id="60185"/>
    <lineage>
        <taxon>Eukaryota</taxon>
        <taxon>Fungi</taxon>
        <taxon>Fungi incertae sedis</taxon>
        <taxon>Mucoromycota</taxon>
        <taxon>Mucoromycotina</taxon>
        <taxon>Mucoromycetes</taxon>
        <taxon>Mucorales</taxon>
        <taxon>Lichtheimiaceae</taxon>
        <taxon>Phascolomyces</taxon>
    </lineage>
</organism>
<gene>
    <name evidence="2" type="ORF">BDA99DRAFT_50090</name>
</gene>
<keyword evidence="1" id="KW-0472">Membrane</keyword>
<reference evidence="2" key="1">
    <citation type="journal article" date="2022" name="IScience">
        <title>Evolution of zygomycete secretomes and the origins of terrestrial fungal ecologies.</title>
        <authorList>
            <person name="Chang Y."/>
            <person name="Wang Y."/>
            <person name="Mondo S."/>
            <person name="Ahrendt S."/>
            <person name="Andreopoulos W."/>
            <person name="Barry K."/>
            <person name="Beard J."/>
            <person name="Benny G.L."/>
            <person name="Blankenship S."/>
            <person name="Bonito G."/>
            <person name="Cuomo C."/>
            <person name="Desiro A."/>
            <person name="Gervers K.A."/>
            <person name="Hundley H."/>
            <person name="Kuo A."/>
            <person name="LaButti K."/>
            <person name="Lang B.F."/>
            <person name="Lipzen A."/>
            <person name="O'Donnell K."/>
            <person name="Pangilinan J."/>
            <person name="Reynolds N."/>
            <person name="Sandor L."/>
            <person name="Smith M.E."/>
            <person name="Tsang A."/>
            <person name="Grigoriev I.V."/>
            <person name="Stajich J.E."/>
            <person name="Spatafora J.W."/>
        </authorList>
    </citation>
    <scope>NUCLEOTIDE SEQUENCE</scope>
    <source>
        <strain evidence="2">RSA 2281</strain>
    </source>
</reference>
<keyword evidence="1" id="KW-0812">Transmembrane</keyword>
<reference evidence="2" key="2">
    <citation type="submission" date="2023-02" db="EMBL/GenBank/DDBJ databases">
        <authorList>
            <consortium name="DOE Joint Genome Institute"/>
            <person name="Mondo S.J."/>
            <person name="Chang Y."/>
            <person name="Wang Y."/>
            <person name="Ahrendt S."/>
            <person name="Andreopoulos W."/>
            <person name="Barry K."/>
            <person name="Beard J."/>
            <person name="Benny G.L."/>
            <person name="Blankenship S."/>
            <person name="Bonito G."/>
            <person name="Cuomo C."/>
            <person name="Desiro A."/>
            <person name="Gervers K.A."/>
            <person name="Hundley H."/>
            <person name="Kuo A."/>
            <person name="LaButti K."/>
            <person name="Lang B.F."/>
            <person name="Lipzen A."/>
            <person name="O'Donnell K."/>
            <person name="Pangilinan J."/>
            <person name="Reynolds N."/>
            <person name="Sandor L."/>
            <person name="Smith M.W."/>
            <person name="Tsang A."/>
            <person name="Grigoriev I.V."/>
            <person name="Stajich J.E."/>
            <person name="Spatafora J.W."/>
        </authorList>
    </citation>
    <scope>NUCLEOTIDE SEQUENCE</scope>
    <source>
        <strain evidence="2">RSA 2281</strain>
    </source>
</reference>
<dbReference type="Proteomes" id="UP001209540">
    <property type="component" value="Unassembled WGS sequence"/>
</dbReference>
<proteinExistence type="predicted"/>
<keyword evidence="3" id="KW-1185">Reference proteome</keyword>
<keyword evidence="1" id="KW-1133">Transmembrane helix</keyword>
<dbReference type="AlphaFoldDB" id="A0AAD5K0Z5"/>
<evidence type="ECO:0000256" key="1">
    <source>
        <dbReference type="SAM" id="Phobius"/>
    </source>
</evidence>
<sequence length="65" mass="7494">MLGTYHRFCLCFFFFINVPIGSVIVEIMLLKYHVSKDRRVSSTFAGLDMCFLIVGSSLPFIQERV</sequence>
<protein>
    <submittedName>
        <fullName evidence="2">Uncharacterized protein</fullName>
    </submittedName>
</protein>
<evidence type="ECO:0000313" key="3">
    <source>
        <dbReference type="Proteomes" id="UP001209540"/>
    </source>
</evidence>
<comment type="caution">
    <text evidence="2">The sequence shown here is derived from an EMBL/GenBank/DDBJ whole genome shotgun (WGS) entry which is preliminary data.</text>
</comment>
<name>A0AAD5K0Z5_9FUNG</name>